<evidence type="ECO:0000256" key="2">
    <source>
        <dbReference type="ARBA" id="ARBA00006906"/>
    </source>
</evidence>
<reference evidence="6 7" key="1">
    <citation type="journal article" date="2011" name="Stand. Genomic Sci.">
        <title>Complete genome sequence of the gliding, heparinolytic Pedobacter saltans type strain (113).</title>
        <authorList>
            <person name="Liolios K."/>
            <person name="Sikorski J."/>
            <person name="Lu M."/>
            <person name="Nolan M."/>
            <person name="Lapidus A."/>
            <person name="Lucas S."/>
            <person name="Hammon N."/>
            <person name="Deshpande S."/>
            <person name="Cheng J.F."/>
            <person name="Tapia R."/>
            <person name="Han C."/>
            <person name="Goodwin L."/>
            <person name="Pitluck S."/>
            <person name="Huntemann M."/>
            <person name="Ivanova N."/>
            <person name="Pagani I."/>
            <person name="Mavromatis K."/>
            <person name="Ovchinikova G."/>
            <person name="Pati A."/>
            <person name="Chen A."/>
            <person name="Palaniappan K."/>
            <person name="Land M."/>
            <person name="Hauser L."/>
            <person name="Brambilla E.M."/>
            <person name="Kotsyurbenko O."/>
            <person name="Rohde M."/>
            <person name="Tindall B.J."/>
            <person name="Abt B."/>
            <person name="Goker M."/>
            <person name="Detter J.C."/>
            <person name="Woyke T."/>
            <person name="Bristow J."/>
            <person name="Eisen J.A."/>
            <person name="Markowitz V."/>
            <person name="Hugenholtz P."/>
            <person name="Klenk H.P."/>
            <person name="Kyrpides N.C."/>
        </authorList>
    </citation>
    <scope>NUCLEOTIDE SEQUENCE [LARGE SCALE GENOMIC DNA]</scope>
    <source>
        <strain evidence="7">ATCC 51119 / DSM 12145 / JCM 21818 / LMG 10337 / NBRC 100064 / NCIMB 13643</strain>
    </source>
</reference>
<dbReference type="EMBL" id="CP002545">
    <property type="protein sequence ID" value="ADY53259.1"/>
    <property type="molecule type" value="Genomic_DNA"/>
</dbReference>
<comment type="subunit">
    <text evidence="3">Homotrimer.</text>
</comment>
<keyword evidence="5" id="KW-0119">Carbohydrate metabolism</keyword>
<dbReference type="SUPFAM" id="SSF51569">
    <property type="entry name" value="Aldolase"/>
    <property type="match status" value="1"/>
</dbReference>
<protein>
    <submittedName>
        <fullName evidence="6">KDPG and KHG aldolase</fullName>
    </submittedName>
</protein>
<evidence type="ECO:0000256" key="3">
    <source>
        <dbReference type="ARBA" id="ARBA00011233"/>
    </source>
</evidence>
<name>F0S6Z6_PSESL</name>
<dbReference type="InterPro" id="IPR000887">
    <property type="entry name" value="Aldlse_KDPG_KHG"/>
</dbReference>
<comment type="pathway">
    <text evidence="1">Carbohydrate acid metabolism.</text>
</comment>
<dbReference type="PANTHER" id="PTHR30246:SF1">
    <property type="entry name" value="2-DEHYDRO-3-DEOXY-6-PHOSPHOGALACTONATE ALDOLASE-RELATED"/>
    <property type="match status" value="1"/>
</dbReference>
<evidence type="ECO:0000256" key="1">
    <source>
        <dbReference type="ARBA" id="ARBA00004761"/>
    </source>
</evidence>
<dbReference type="Proteomes" id="UP000000310">
    <property type="component" value="Chromosome"/>
</dbReference>
<dbReference type="InterPro" id="IPR031338">
    <property type="entry name" value="KDPG/KHG_AS_2"/>
</dbReference>
<dbReference type="eggNOG" id="COG0800">
    <property type="taxonomic scope" value="Bacteria"/>
</dbReference>
<dbReference type="AlphaFoldDB" id="F0S6Z6"/>
<dbReference type="OrthoDB" id="9802667at2"/>
<organism evidence="6 7">
    <name type="scientific">Pseudopedobacter saltans (strain ATCC 51119 / DSM 12145 / JCM 21818 / CCUG 39354 / LMG 10337 / NBRC 100064 / NCIMB 13643)</name>
    <name type="common">Pedobacter saltans</name>
    <dbReference type="NCBI Taxonomy" id="762903"/>
    <lineage>
        <taxon>Bacteria</taxon>
        <taxon>Pseudomonadati</taxon>
        <taxon>Bacteroidota</taxon>
        <taxon>Sphingobacteriia</taxon>
        <taxon>Sphingobacteriales</taxon>
        <taxon>Sphingobacteriaceae</taxon>
        <taxon>Pseudopedobacter</taxon>
    </lineage>
</organism>
<reference evidence="7" key="2">
    <citation type="submission" date="2011-02" db="EMBL/GenBank/DDBJ databases">
        <title>The complete genome of Pedobacter saltans DSM 12145.</title>
        <authorList>
            <consortium name="US DOE Joint Genome Institute (JGI-PGF)"/>
            <person name="Lucas S."/>
            <person name="Copeland A."/>
            <person name="Lapidus A."/>
            <person name="Bruce D."/>
            <person name="Goodwin L."/>
            <person name="Pitluck S."/>
            <person name="Kyrpides N."/>
            <person name="Mavromatis K."/>
            <person name="Pagani I."/>
            <person name="Ivanova N."/>
            <person name="Ovchinnikova G."/>
            <person name="Lu M."/>
            <person name="Detter J.C."/>
            <person name="Han C."/>
            <person name="Land M."/>
            <person name="Hauser L."/>
            <person name="Markowitz V."/>
            <person name="Cheng J.-F."/>
            <person name="Hugenholtz P."/>
            <person name="Woyke T."/>
            <person name="Wu D."/>
            <person name="Tindall B."/>
            <person name="Pomrenke H.G."/>
            <person name="Brambilla E."/>
            <person name="Klenk H.-P."/>
            <person name="Eisen J.A."/>
        </authorList>
    </citation>
    <scope>NUCLEOTIDE SEQUENCE [LARGE SCALE GENOMIC DNA]</scope>
    <source>
        <strain evidence="7">ATCC 51119 / DSM 12145 / JCM 21818 / LMG 10337 / NBRC 100064 / NCIMB 13643</strain>
    </source>
</reference>
<dbReference type="KEGG" id="psn:Pedsa_2717"/>
<evidence type="ECO:0000313" key="7">
    <source>
        <dbReference type="Proteomes" id="UP000000310"/>
    </source>
</evidence>
<dbReference type="Pfam" id="PF01081">
    <property type="entry name" value="Aldolase"/>
    <property type="match status" value="1"/>
</dbReference>
<accession>F0S6Z6</accession>
<dbReference type="GO" id="GO:0016829">
    <property type="term" value="F:lyase activity"/>
    <property type="evidence" value="ECO:0007669"/>
    <property type="project" value="UniProtKB-KW"/>
</dbReference>
<evidence type="ECO:0000313" key="6">
    <source>
        <dbReference type="EMBL" id="ADY53259.1"/>
    </source>
</evidence>
<evidence type="ECO:0000256" key="4">
    <source>
        <dbReference type="ARBA" id="ARBA00023239"/>
    </source>
</evidence>
<keyword evidence="4" id="KW-0456">Lyase</keyword>
<dbReference type="PANTHER" id="PTHR30246">
    <property type="entry name" value="2-KETO-3-DEOXY-6-PHOSPHOGLUCONATE ALDOLASE"/>
    <property type="match status" value="1"/>
</dbReference>
<dbReference type="HOGENOM" id="CLU_077795_2_0_10"/>
<dbReference type="Gene3D" id="3.20.20.70">
    <property type="entry name" value="Aldolase class I"/>
    <property type="match status" value="1"/>
</dbReference>
<dbReference type="PROSITE" id="PS00160">
    <property type="entry name" value="ALDOLASE_KDPG_KHG_2"/>
    <property type="match status" value="1"/>
</dbReference>
<evidence type="ECO:0000256" key="5">
    <source>
        <dbReference type="ARBA" id="ARBA00023277"/>
    </source>
</evidence>
<keyword evidence="7" id="KW-1185">Reference proteome</keyword>
<dbReference type="CDD" id="cd00452">
    <property type="entry name" value="KDPG_aldolase"/>
    <property type="match status" value="1"/>
</dbReference>
<sequence>MINKEGILDIIIEQGMLPLFYHEDKNLSLNVVNTLYDAGVRTLEYTNRGPAALENFRFLKENTKGLEGFYLGIGTIKTAKEAQDFVDAGADYIVAPTVNEEVANVANSNNLLWVPGCMTPTEISKAQTLGALLIKLFPANILGPGFMGAIRELFAGQKFIPTGGVEIEENNLKTWFKSGVCAVGMGSKMITKEILDNGDLATLKANALKALTLIKQSK</sequence>
<comment type="similarity">
    <text evidence="2">Belongs to the KHG/KDPG aldolase family.</text>
</comment>
<proteinExistence type="inferred from homology"/>
<dbReference type="STRING" id="762903.Pedsa_2717"/>
<gene>
    <name evidence="6" type="ordered locus">Pedsa_2717</name>
</gene>
<dbReference type="RefSeq" id="WP_013633744.1">
    <property type="nucleotide sequence ID" value="NC_015177.1"/>
</dbReference>
<dbReference type="InterPro" id="IPR013785">
    <property type="entry name" value="Aldolase_TIM"/>
</dbReference>